<proteinExistence type="predicted"/>
<organism evidence="1 2">
    <name type="scientific">Trema orientale</name>
    <name type="common">Charcoal tree</name>
    <name type="synonym">Celtis orientalis</name>
    <dbReference type="NCBI Taxonomy" id="63057"/>
    <lineage>
        <taxon>Eukaryota</taxon>
        <taxon>Viridiplantae</taxon>
        <taxon>Streptophyta</taxon>
        <taxon>Embryophyta</taxon>
        <taxon>Tracheophyta</taxon>
        <taxon>Spermatophyta</taxon>
        <taxon>Magnoliopsida</taxon>
        <taxon>eudicotyledons</taxon>
        <taxon>Gunneridae</taxon>
        <taxon>Pentapetalae</taxon>
        <taxon>rosids</taxon>
        <taxon>fabids</taxon>
        <taxon>Rosales</taxon>
        <taxon>Cannabaceae</taxon>
        <taxon>Trema</taxon>
    </lineage>
</organism>
<name>A0A2P5FLR5_TREOI</name>
<dbReference type="OrthoDB" id="10358340at2759"/>
<reference evidence="2" key="1">
    <citation type="submission" date="2016-06" db="EMBL/GenBank/DDBJ databases">
        <title>Parallel loss of symbiosis genes in relatives of nitrogen-fixing non-legume Parasponia.</title>
        <authorList>
            <person name="Van Velzen R."/>
            <person name="Holmer R."/>
            <person name="Bu F."/>
            <person name="Rutten L."/>
            <person name="Van Zeijl A."/>
            <person name="Liu W."/>
            <person name="Santuari L."/>
            <person name="Cao Q."/>
            <person name="Sharma T."/>
            <person name="Shen D."/>
            <person name="Roswanjaya Y."/>
            <person name="Wardhani T."/>
            <person name="Kalhor M.S."/>
            <person name="Jansen J."/>
            <person name="Van den Hoogen J."/>
            <person name="Gungor B."/>
            <person name="Hartog M."/>
            <person name="Hontelez J."/>
            <person name="Verver J."/>
            <person name="Yang W.-C."/>
            <person name="Schijlen E."/>
            <person name="Repin R."/>
            <person name="Schilthuizen M."/>
            <person name="Schranz E."/>
            <person name="Heidstra R."/>
            <person name="Miyata K."/>
            <person name="Fedorova E."/>
            <person name="Kohlen W."/>
            <person name="Bisseling T."/>
            <person name="Smit S."/>
            <person name="Geurts R."/>
        </authorList>
    </citation>
    <scope>NUCLEOTIDE SEQUENCE [LARGE SCALE GENOMIC DNA]</scope>
    <source>
        <strain evidence="2">cv. RG33-2</strain>
    </source>
</reference>
<evidence type="ECO:0000313" key="2">
    <source>
        <dbReference type="Proteomes" id="UP000237000"/>
    </source>
</evidence>
<dbReference type="Proteomes" id="UP000237000">
    <property type="component" value="Unassembled WGS sequence"/>
</dbReference>
<gene>
    <name evidence="1" type="ORF">TorRG33x02_056190</name>
</gene>
<dbReference type="InParanoid" id="A0A2P5FLR5"/>
<protein>
    <submittedName>
        <fullName evidence="1">Uncharacterized protein</fullName>
    </submittedName>
</protein>
<dbReference type="AlphaFoldDB" id="A0A2P5FLR5"/>
<evidence type="ECO:0000313" key="1">
    <source>
        <dbReference type="EMBL" id="PON98719.1"/>
    </source>
</evidence>
<keyword evidence="2" id="KW-1185">Reference proteome</keyword>
<comment type="caution">
    <text evidence="1">The sequence shown here is derived from an EMBL/GenBank/DDBJ whole genome shotgun (WGS) entry which is preliminary data.</text>
</comment>
<sequence>MTIFSVQGSINKRCSDLAASSINKDRFTYTSLEDLKEVGIVVAAKSAGEISLNLRDPLVQKAAWLYLRPGLTQDFPQDNSLTGVFSDQEDEEDEELEERNNVGCFQFFNTNILLREIVSFFDKLGSFRLIN</sequence>
<dbReference type="EMBL" id="JXTC01000023">
    <property type="protein sequence ID" value="PON98719.1"/>
    <property type="molecule type" value="Genomic_DNA"/>
</dbReference>
<accession>A0A2P5FLR5</accession>